<feature type="compositionally biased region" description="Polar residues" evidence="1">
    <location>
        <begin position="62"/>
        <end position="74"/>
    </location>
</feature>
<dbReference type="EMBL" id="JAJFAZ020000001">
    <property type="protein sequence ID" value="KAI5351760.1"/>
    <property type="molecule type" value="Genomic_DNA"/>
</dbReference>
<keyword evidence="3" id="KW-1185">Reference proteome</keyword>
<reference evidence="2 3" key="1">
    <citation type="journal article" date="2022" name="G3 (Bethesda)">
        <title>Whole-genome sequence and methylome profiling of the almond [Prunus dulcis (Mill.) D.A. Webb] cultivar 'Nonpareil'.</title>
        <authorList>
            <person name="D'Amico-Willman K.M."/>
            <person name="Ouma W.Z."/>
            <person name="Meulia T."/>
            <person name="Sideli G.M."/>
            <person name="Gradziel T.M."/>
            <person name="Fresnedo-Ramirez J."/>
        </authorList>
    </citation>
    <scope>NUCLEOTIDE SEQUENCE [LARGE SCALE GENOMIC DNA]</scope>
    <source>
        <strain evidence="2">Clone GOH B32 T37-40</strain>
    </source>
</reference>
<dbReference type="Proteomes" id="UP001054821">
    <property type="component" value="Chromosome 1"/>
</dbReference>
<evidence type="ECO:0000313" key="2">
    <source>
        <dbReference type="EMBL" id="KAI5351760.1"/>
    </source>
</evidence>
<comment type="caution">
    <text evidence="2">The sequence shown here is derived from an EMBL/GenBank/DDBJ whole genome shotgun (WGS) entry which is preliminary data.</text>
</comment>
<gene>
    <name evidence="2" type="ORF">L3X38_004651</name>
</gene>
<evidence type="ECO:0000256" key="1">
    <source>
        <dbReference type="SAM" id="MobiDB-lite"/>
    </source>
</evidence>
<sequence>MNEDKRCRPLSLILMAQMPVIRCPSQWGLMFAQDQVKLEQPPMRRTMLEGPPSFGDGEHSCNGETTTGSAKESD</sequence>
<evidence type="ECO:0000313" key="3">
    <source>
        <dbReference type="Proteomes" id="UP001054821"/>
    </source>
</evidence>
<proteinExistence type="predicted"/>
<accession>A0AAD4ZPB6</accession>
<dbReference type="AlphaFoldDB" id="A0AAD4ZPB6"/>
<name>A0AAD4ZPB6_PRUDU</name>
<protein>
    <submittedName>
        <fullName evidence="2">Uncharacterized protein</fullName>
    </submittedName>
</protein>
<organism evidence="2 3">
    <name type="scientific">Prunus dulcis</name>
    <name type="common">Almond</name>
    <name type="synonym">Amygdalus dulcis</name>
    <dbReference type="NCBI Taxonomy" id="3755"/>
    <lineage>
        <taxon>Eukaryota</taxon>
        <taxon>Viridiplantae</taxon>
        <taxon>Streptophyta</taxon>
        <taxon>Embryophyta</taxon>
        <taxon>Tracheophyta</taxon>
        <taxon>Spermatophyta</taxon>
        <taxon>Magnoliopsida</taxon>
        <taxon>eudicotyledons</taxon>
        <taxon>Gunneridae</taxon>
        <taxon>Pentapetalae</taxon>
        <taxon>rosids</taxon>
        <taxon>fabids</taxon>
        <taxon>Rosales</taxon>
        <taxon>Rosaceae</taxon>
        <taxon>Amygdaloideae</taxon>
        <taxon>Amygdaleae</taxon>
        <taxon>Prunus</taxon>
    </lineage>
</organism>
<feature type="region of interest" description="Disordered" evidence="1">
    <location>
        <begin position="45"/>
        <end position="74"/>
    </location>
</feature>